<reference evidence="1" key="1">
    <citation type="submission" date="2023-07" db="EMBL/GenBank/DDBJ databases">
        <title>Two novel species in the genus Flavivirga.</title>
        <authorList>
            <person name="Kwon K."/>
        </authorList>
    </citation>
    <scope>NUCLEOTIDE SEQUENCE</scope>
    <source>
        <strain evidence="1">KCTC 52353</strain>
    </source>
</reference>
<accession>A0ABT8WAX8</accession>
<protein>
    <submittedName>
        <fullName evidence="1">Uncharacterized protein</fullName>
    </submittedName>
</protein>
<comment type="caution">
    <text evidence="1">The sequence shown here is derived from an EMBL/GenBank/DDBJ whole genome shotgun (WGS) entry which is preliminary data.</text>
</comment>
<keyword evidence="2" id="KW-1185">Reference proteome</keyword>
<dbReference type="Proteomes" id="UP001176883">
    <property type="component" value="Unassembled WGS sequence"/>
</dbReference>
<dbReference type="RefSeq" id="WP_303277994.1">
    <property type="nucleotide sequence ID" value="NZ_JAUOEK010000119.1"/>
</dbReference>
<sequence length="219" mass="25874">MSRKTREIKGLHISLEEYRIKANKKPREISNILRGIEQAMKYKKYSLTNTLTNAEFHENLGHLNQKNLHYYQHILELHILGGVPLEYFNFYGNEDLFKALKSFSVNKQDSSKDEKESNLVEMHKSSIQTNIGDSYFNNCNLLLNNVKGSLFVYEYLDRFYRIDEHDKEDYVERHEKIFEKIEKILKNSTNNGIPQIKYARLLALPMGKGELPNLRERGW</sequence>
<evidence type="ECO:0000313" key="2">
    <source>
        <dbReference type="Proteomes" id="UP001176883"/>
    </source>
</evidence>
<proteinExistence type="predicted"/>
<evidence type="ECO:0000313" key="1">
    <source>
        <dbReference type="EMBL" id="MDO5970303.1"/>
    </source>
</evidence>
<name>A0ABT8WAX8_9FLAO</name>
<gene>
    <name evidence="1" type="ORF">Q4Q35_10845</name>
</gene>
<organism evidence="1 2">
    <name type="scientific">Flavivirga aquimarina</name>
    <dbReference type="NCBI Taxonomy" id="2027862"/>
    <lineage>
        <taxon>Bacteria</taxon>
        <taxon>Pseudomonadati</taxon>
        <taxon>Bacteroidota</taxon>
        <taxon>Flavobacteriia</taxon>
        <taxon>Flavobacteriales</taxon>
        <taxon>Flavobacteriaceae</taxon>
        <taxon>Flavivirga</taxon>
    </lineage>
</organism>
<dbReference type="EMBL" id="JAUOEK010000119">
    <property type="protein sequence ID" value="MDO5970303.1"/>
    <property type="molecule type" value="Genomic_DNA"/>
</dbReference>